<comment type="caution">
    <text evidence="1">The sequence shown here is derived from an EMBL/GenBank/DDBJ whole genome shotgun (WGS) entry which is preliminary data.</text>
</comment>
<gene>
    <name evidence="1" type="ORF">S12H4_02136</name>
</gene>
<dbReference type="EMBL" id="BARW01000494">
    <property type="protein sequence ID" value="GAI65305.1"/>
    <property type="molecule type" value="Genomic_DNA"/>
</dbReference>
<dbReference type="AlphaFoldDB" id="X1RQ47"/>
<sequence>MKEGQALGIIIIVDELGKLLEHAALQPEESDLHILQEMAEAASRSYEYPIWFITILHQEFSQYASRLGRRHQREWSKIQQRFFDVPCTLDDTDALQLVATALNSSTKATVYENAHIQEAVRACAKFAPKGSEVEFQKVCVSSYPSHPSQFFFILVAANRPSLELGMTAKNLNIPVWKECLRATSGDDGHKSRATTNVTDCGGNI</sequence>
<protein>
    <submittedName>
        <fullName evidence="1">Uncharacterized protein</fullName>
    </submittedName>
</protein>
<reference evidence="1" key="1">
    <citation type="journal article" date="2014" name="Front. Microbiol.">
        <title>High frequency of phylogenetically diverse reductive dehalogenase-homologous genes in deep subseafloor sedimentary metagenomes.</title>
        <authorList>
            <person name="Kawai M."/>
            <person name="Futagami T."/>
            <person name="Toyoda A."/>
            <person name="Takaki Y."/>
            <person name="Nishi S."/>
            <person name="Hori S."/>
            <person name="Arai W."/>
            <person name="Tsubouchi T."/>
            <person name="Morono Y."/>
            <person name="Uchiyama I."/>
            <person name="Ito T."/>
            <person name="Fujiyama A."/>
            <person name="Inagaki F."/>
            <person name="Takami H."/>
        </authorList>
    </citation>
    <scope>NUCLEOTIDE SEQUENCE</scope>
    <source>
        <strain evidence="1">Expedition CK06-06</strain>
    </source>
</reference>
<organism evidence="1">
    <name type="scientific">marine sediment metagenome</name>
    <dbReference type="NCBI Taxonomy" id="412755"/>
    <lineage>
        <taxon>unclassified sequences</taxon>
        <taxon>metagenomes</taxon>
        <taxon>ecological metagenomes</taxon>
    </lineage>
</organism>
<accession>X1RQ47</accession>
<proteinExistence type="predicted"/>
<evidence type="ECO:0000313" key="1">
    <source>
        <dbReference type="EMBL" id="GAI65305.1"/>
    </source>
</evidence>
<name>X1RQ47_9ZZZZ</name>